<dbReference type="OrthoDB" id="2588702at2759"/>
<organism evidence="6 7">
    <name type="scientific">Leptobrachium leishanense</name>
    <name type="common">Leishan spiny toad</name>
    <dbReference type="NCBI Taxonomy" id="445787"/>
    <lineage>
        <taxon>Eukaryota</taxon>
        <taxon>Metazoa</taxon>
        <taxon>Chordata</taxon>
        <taxon>Craniata</taxon>
        <taxon>Vertebrata</taxon>
        <taxon>Euteleostomi</taxon>
        <taxon>Amphibia</taxon>
        <taxon>Batrachia</taxon>
        <taxon>Anura</taxon>
        <taxon>Pelobatoidea</taxon>
        <taxon>Megophryidae</taxon>
        <taxon>Leptobrachium</taxon>
    </lineage>
</organism>
<dbReference type="Pfam" id="PF00076">
    <property type="entry name" value="RRM_1"/>
    <property type="match status" value="2"/>
</dbReference>
<name>A0A8C5Q202_9ANUR</name>
<evidence type="ECO:0000313" key="7">
    <source>
        <dbReference type="Proteomes" id="UP000694569"/>
    </source>
</evidence>
<feature type="domain" description="RRM" evidence="5">
    <location>
        <begin position="398"/>
        <end position="475"/>
    </location>
</feature>
<feature type="region of interest" description="Disordered" evidence="4">
    <location>
        <begin position="254"/>
        <end position="277"/>
    </location>
</feature>
<evidence type="ECO:0000259" key="5">
    <source>
        <dbReference type="PROSITE" id="PS50102"/>
    </source>
</evidence>
<dbReference type="GeneTree" id="ENSGT00940000158322"/>
<evidence type="ECO:0000256" key="3">
    <source>
        <dbReference type="PROSITE-ProRule" id="PRU00176"/>
    </source>
</evidence>
<evidence type="ECO:0000256" key="2">
    <source>
        <dbReference type="ARBA" id="ARBA00022884"/>
    </source>
</evidence>
<dbReference type="InterPro" id="IPR012677">
    <property type="entry name" value="Nucleotide-bd_a/b_plait_sf"/>
</dbReference>
<dbReference type="InterPro" id="IPR050666">
    <property type="entry name" value="ESRP"/>
</dbReference>
<reference evidence="6" key="1">
    <citation type="submission" date="2025-08" db="UniProtKB">
        <authorList>
            <consortium name="Ensembl"/>
        </authorList>
    </citation>
    <scope>IDENTIFICATION</scope>
</reference>
<dbReference type="InterPro" id="IPR000504">
    <property type="entry name" value="RRM_dom"/>
</dbReference>
<feature type="region of interest" description="Disordered" evidence="4">
    <location>
        <begin position="118"/>
        <end position="151"/>
    </location>
</feature>
<evidence type="ECO:0000313" key="6">
    <source>
        <dbReference type="Ensembl" id="ENSLLEP00000031097.1"/>
    </source>
</evidence>
<reference evidence="6" key="2">
    <citation type="submission" date="2025-09" db="UniProtKB">
        <authorList>
            <consortium name="Ensembl"/>
        </authorList>
    </citation>
    <scope>IDENTIFICATION</scope>
</reference>
<keyword evidence="7" id="KW-1185">Reference proteome</keyword>
<dbReference type="InterPro" id="IPR035979">
    <property type="entry name" value="RBD_domain_sf"/>
</dbReference>
<dbReference type="Ensembl" id="ENSLLET00000032294.1">
    <property type="protein sequence ID" value="ENSLLEP00000031097.1"/>
    <property type="gene ID" value="ENSLLEG00000019699.1"/>
</dbReference>
<feature type="compositionally biased region" description="Basic and acidic residues" evidence="4">
    <location>
        <begin position="118"/>
        <end position="128"/>
    </location>
</feature>
<dbReference type="GO" id="GO:0003723">
    <property type="term" value="F:RNA binding"/>
    <property type="evidence" value="ECO:0007669"/>
    <property type="project" value="UniProtKB-UniRule"/>
</dbReference>
<feature type="domain" description="RRM" evidence="5">
    <location>
        <begin position="156"/>
        <end position="231"/>
    </location>
</feature>
<keyword evidence="1" id="KW-0677">Repeat</keyword>
<feature type="compositionally biased region" description="Polar residues" evidence="4">
    <location>
        <begin position="264"/>
        <end position="274"/>
    </location>
</feature>
<dbReference type="PANTHER" id="PTHR13976">
    <property type="entry name" value="HETEROGENEOUS NUCLEAR RIBONUCLEOPROTEIN-RELATED"/>
    <property type="match status" value="1"/>
</dbReference>
<dbReference type="Gene3D" id="3.30.70.330">
    <property type="match status" value="5"/>
</dbReference>
<dbReference type="PROSITE" id="PS50102">
    <property type="entry name" value="RRM"/>
    <property type="match status" value="3"/>
</dbReference>
<feature type="region of interest" description="Disordered" evidence="4">
    <location>
        <begin position="504"/>
        <end position="542"/>
    </location>
</feature>
<dbReference type="SUPFAM" id="SSF54928">
    <property type="entry name" value="RNA-binding domain, RBD"/>
    <property type="match status" value="4"/>
</dbReference>
<dbReference type="SMART" id="SM00360">
    <property type="entry name" value="RRM"/>
    <property type="match status" value="5"/>
</dbReference>
<feature type="domain" description="RRM" evidence="5">
    <location>
        <begin position="593"/>
        <end position="671"/>
    </location>
</feature>
<accession>A0A8C5Q202</accession>
<dbReference type="Proteomes" id="UP000694569">
    <property type="component" value="Unplaced"/>
</dbReference>
<keyword evidence="2 3" id="KW-0694">RNA-binding</keyword>
<dbReference type="AlphaFoldDB" id="A0A8C5Q202"/>
<proteinExistence type="predicted"/>
<evidence type="ECO:0000256" key="4">
    <source>
        <dbReference type="SAM" id="MobiDB-lite"/>
    </source>
</evidence>
<sequence length="671" mass="75203">MAVVIRLQGLPVEAGSADIRHYFSGLKIPDGGVHIIGGKLGEAFIIFVTDEDARRAMSRTGGMIMKAYVQLYLSSKAEMQSTLDVSRKGSRESKHLPSSVESLSKILTAMKKGIHPKEFENDHADSDFHSSGAKSADNNMGGVKKDRREPKEDTSPYVFLFGLPYTASEDDVQYFFEGLRIDEMIFLLRPNGLRDGNALLKFGSVSDANASLKRNNEHMGHRFISVKKSTEQKWIEAGGQAGYTVAHASSTGKGYEGVNKHSLSRSPKIQTARSRSPHHQEFYLHLSDLPTEVRKQDVKHVLGDTGMSDSQIKFLPDKYNDKKMEAFVRIENRRHYEKCLSLHKSRLCGRPISITPISRTAMLEVIDAFERKYPTARDVLPEKDYSRKNLKEYSNVKRSLYVRNFPFDVTKSEVKKFFVGFSVHDDDIILLYDNKNVGLGEALVRFPNKEQAILAEGLNHQRFLGTEVLLRRVSDEQVGELGELNNIPKMHSADYREEYAEPVNSRAHKSHAFDSSADIGNRPYEPSTSSYGQPGFGHGDLRGSRERLSSQYDSDFHGAGEPYGRLGMEKSNLMNYKDPEFIHGSDGGRSSGGLIRMKNVPFTATTEEILDFFYGYNVIPESVFLRISKQGMPSGTATVYIKNYNEAAAAVKELDGRPIGPRKISLTLVKN</sequence>
<protein>
    <recommendedName>
        <fullName evidence="5">RRM domain-containing protein</fullName>
    </recommendedName>
</protein>
<evidence type="ECO:0000256" key="1">
    <source>
        <dbReference type="ARBA" id="ARBA00022737"/>
    </source>
</evidence>